<proteinExistence type="predicted"/>
<keyword evidence="2" id="KW-1185">Reference proteome</keyword>
<sequence length="47" mass="5089">MIKSISLFILLIASSPLDASTTIYYCFSNISFSAIQISLSSSTINIL</sequence>
<dbReference type="EMBL" id="ABIK02000010">
    <property type="protein sequence ID" value="EDS74732.1"/>
    <property type="molecule type" value="Genomic_DNA"/>
</dbReference>
<dbReference type="HOGENOM" id="CLU_3166588_0_0_9"/>
<evidence type="ECO:0000313" key="2">
    <source>
        <dbReference type="Proteomes" id="UP000004910"/>
    </source>
</evidence>
<reference evidence="1" key="2">
    <citation type="submission" date="2014-06" db="EMBL/GenBank/DDBJ databases">
        <title>Draft genome sequence of Clostridium spiroforme (DSM 1552).</title>
        <authorList>
            <person name="Sudarsanam P."/>
            <person name="Ley R."/>
            <person name="Guruge J."/>
            <person name="Turnbaugh P.J."/>
            <person name="Mahowald M."/>
            <person name="Liep D."/>
            <person name="Gordon J."/>
        </authorList>
    </citation>
    <scope>NUCLEOTIDE SEQUENCE</scope>
    <source>
        <strain evidence="1">DSM 1552</strain>
    </source>
</reference>
<accession>B1C2P7</accession>
<reference evidence="1" key="1">
    <citation type="submission" date="2008-02" db="EMBL/GenBank/DDBJ databases">
        <authorList>
            <person name="Fulton L."/>
            <person name="Clifton S."/>
            <person name="Fulton B."/>
            <person name="Xu J."/>
            <person name="Minx P."/>
            <person name="Pepin K.H."/>
            <person name="Johnson M."/>
            <person name="Thiruvilangam P."/>
            <person name="Bhonagiri V."/>
            <person name="Nash W.E."/>
            <person name="Mardis E.R."/>
            <person name="Wilson R.K."/>
        </authorList>
    </citation>
    <scope>NUCLEOTIDE SEQUENCE [LARGE SCALE GENOMIC DNA]</scope>
    <source>
        <strain evidence="1">DSM 1552</strain>
    </source>
</reference>
<organism evidence="1 2">
    <name type="scientific">Thomasclavelia spiroformis DSM 1552</name>
    <dbReference type="NCBI Taxonomy" id="428126"/>
    <lineage>
        <taxon>Bacteria</taxon>
        <taxon>Bacillati</taxon>
        <taxon>Bacillota</taxon>
        <taxon>Erysipelotrichia</taxon>
        <taxon>Erysipelotrichales</taxon>
        <taxon>Coprobacillaceae</taxon>
        <taxon>Thomasclavelia</taxon>
    </lineage>
</organism>
<dbReference type="Proteomes" id="UP000004910">
    <property type="component" value="Unassembled WGS sequence"/>
</dbReference>
<protein>
    <submittedName>
        <fullName evidence="1">Uncharacterized protein</fullName>
    </submittedName>
</protein>
<gene>
    <name evidence="1" type="ORF">CLOSPI_01509</name>
</gene>
<comment type="caution">
    <text evidence="1">The sequence shown here is derived from an EMBL/GenBank/DDBJ whole genome shotgun (WGS) entry which is preliminary data.</text>
</comment>
<name>B1C2P7_9FIRM</name>
<dbReference type="AlphaFoldDB" id="B1C2P7"/>
<dbReference type="STRING" id="428126.CLOSPI_01509"/>
<evidence type="ECO:0000313" key="1">
    <source>
        <dbReference type="EMBL" id="EDS74732.1"/>
    </source>
</evidence>